<sequence length="93" mass="10635">MIMRFDYGPDRGRLVAATRRAGRRTLLRTRSLGALFAPDQLLFRLNKAQFLPVVTADLPPEQREELISYLRRRGLVFRGEAAKWGTPATPPNR</sequence>
<accession>A0AAU7M196</accession>
<evidence type="ECO:0000313" key="2">
    <source>
        <dbReference type="EMBL" id="XCH71941.1"/>
    </source>
</evidence>
<proteinExistence type="predicted"/>
<dbReference type="EMBL" id="CP159342">
    <property type="protein sequence ID" value="XCH71941.1"/>
    <property type="molecule type" value="Genomic_DNA"/>
</dbReference>
<reference evidence="2" key="2">
    <citation type="submission" date="2024-06" db="EMBL/GenBank/DDBJ databases">
        <title>Micromonospora mangrovi CCTCC AA 2012012 genome sequences.</title>
        <authorList>
            <person name="Gao J."/>
        </authorList>
    </citation>
    <scope>NUCLEOTIDE SEQUENCE</scope>
    <source>
        <strain evidence="2">CCTCC AA 2012012</strain>
    </source>
</reference>
<reference evidence="1" key="1">
    <citation type="submission" date="2024-01" db="EMBL/GenBank/DDBJ databases">
        <title>The genome sequence of Micromonospora mangrovi CCTCC AA 2012012.</title>
        <authorList>
            <person name="Gao J."/>
        </authorList>
    </citation>
    <scope>NUCLEOTIDE SEQUENCE</scope>
    <source>
        <strain evidence="1">CCTCC AA 2012012</strain>
    </source>
</reference>
<gene>
    <name evidence="2" type="ORF">ABUL08_16420</name>
    <name evidence="1" type="ORF">VK199_16355</name>
</gene>
<dbReference type="RefSeq" id="WP_350930792.1">
    <property type="nucleotide sequence ID" value="NZ_CP157762.1"/>
</dbReference>
<dbReference type="EMBL" id="CP157762">
    <property type="protein sequence ID" value="XBP91243.1"/>
    <property type="molecule type" value="Genomic_DNA"/>
</dbReference>
<protein>
    <submittedName>
        <fullName evidence="1">Uncharacterized protein</fullName>
    </submittedName>
</protein>
<name>A0AAU7M196_9ACTN</name>
<dbReference type="AlphaFoldDB" id="A0AAU7M196"/>
<organism evidence="1">
    <name type="scientific">Micromonospora sp. CCTCC AA 2012012</name>
    <dbReference type="NCBI Taxonomy" id="3111921"/>
    <lineage>
        <taxon>Bacteria</taxon>
        <taxon>Bacillati</taxon>
        <taxon>Actinomycetota</taxon>
        <taxon>Actinomycetes</taxon>
        <taxon>Micromonosporales</taxon>
        <taxon>Micromonosporaceae</taxon>
        <taxon>Micromonospora</taxon>
    </lineage>
</organism>
<evidence type="ECO:0000313" key="1">
    <source>
        <dbReference type="EMBL" id="XBP91243.1"/>
    </source>
</evidence>